<reference evidence="1 2" key="1">
    <citation type="submission" date="2018-11" db="EMBL/GenBank/DDBJ databases">
        <authorList>
            <consortium name="Pathogen Informatics"/>
        </authorList>
    </citation>
    <scope>NUCLEOTIDE SEQUENCE [LARGE SCALE GENOMIC DNA]</scope>
</reference>
<dbReference type="Proteomes" id="UP000270094">
    <property type="component" value="Unassembled WGS sequence"/>
</dbReference>
<sequence>MELEWAGDKLTVSHGEEISSSRVTAIIRSCQMITDYFNMILGLFDCLAAKLVNVPSDSSNILALQVMSSDFIAFLEENREKYFSVRRDYEAQE</sequence>
<evidence type="ECO:0000313" key="1">
    <source>
        <dbReference type="EMBL" id="VDM77325.1"/>
    </source>
</evidence>
<gene>
    <name evidence="1" type="ORF">SVUK_LOCUS12323</name>
</gene>
<dbReference type="Gene3D" id="1.10.274.30">
    <property type="entry name" value="MRG domain"/>
    <property type="match status" value="1"/>
</dbReference>
<dbReference type="InterPro" id="IPR038217">
    <property type="entry name" value="MRG_C_sf"/>
</dbReference>
<organism evidence="1 2">
    <name type="scientific">Strongylus vulgaris</name>
    <name type="common">Blood worm</name>
    <dbReference type="NCBI Taxonomy" id="40348"/>
    <lineage>
        <taxon>Eukaryota</taxon>
        <taxon>Metazoa</taxon>
        <taxon>Ecdysozoa</taxon>
        <taxon>Nematoda</taxon>
        <taxon>Chromadorea</taxon>
        <taxon>Rhabditida</taxon>
        <taxon>Rhabditina</taxon>
        <taxon>Rhabditomorpha</taxon>
        <taxon>Strongyloidea</taxon>
        <taxon>Strongylidae</taxon>
        <taxon>Strongylus</taxon>
    </lineage>
</organism>
<name>A0A3P7L3J3_STRVU</name>
<proteinExistence type="predicted"/>
<dbReference type="OrthoDB" id="124855at2759"/>
<dbReference type="EMBL" id="UYYB01098944">
    <property type="protein sequence ID" value="VDM77325.1"/>
    <property type="molecule type" value="Genomic_DNA"/>
</dbReference>
<accession>A0A3P7L3J3</accession>
<keyword evidence="2" id="KW-1185">Reference proteome</keyword>
<protein>
    <submittedName>
        <fullName evidence="1">Uncharacterized protein</fullName>
    </submittedName>
</protein>
<dbReference type="AlphaFoldDB" id="A0A3P7L3J3"/>
<evidence type="ECO:0000313" key="2">
    <source>
        <dbReference type="Proteomes" id="UP000270094"/>
    </source>
</evidence>